<reference evidence="1 2" key="2">
    <citation type="journal article" date="2024" name="Int. J. Syst. Evol. Microbiol.">
        <title>Promethearchaeum syntrophicum gen. nov., sp. nov., an anaerobic, obligately syntrophic archaeon, the first isolate of the lineage 'Asgard' archaea, and proposal of the new archaeal phylum Promethearchaeota phyl. nov. and kingdom Promethearchaeati regn. nov.</title>
        <authorList>
            <person name="Imachi H."/>
            <person name="Nobu M.K."/>
            <person name="Kato S."/>
            <person name="Takaki Y."/>
            <person name="Miyazaki M."/>
            <person name="Miyata M."/>
            <person name="Ogawara M."/>
            <person name="Saito Y."/>
            <person name="Sakai S."/>
            <person name="Tahara Y.O."/>
            <person name="Takano Y."/>
            <person name="Tasumi E."/>
            <person name="Uematsu K."/>
            <person name="Yoshimura T."/>
            <person name="Itoh T."/>
            <person name="Ohkuma M."/>
            <person name="Takai K."/>
        </authorList>
    </citation>
    <scope>NUCLEOTIDE SEQUENCE [LARGE SCALE GENOMIC DNA]</scope>
    <source>
        <strain evidence="1 2">MK-D1</strain>
    </source>
</reference>
<reference evidence="1 2" key="1">
    <citation type="journal article" date="2020" name="Nature">
        <title>Isolation of an archaeon at the prokaryote-eukaryote interface.</title>
        <authorList>
            <person name="Imachi H."/>
            <person name="Nobu M.K."/>
            <person name="Nakahara N."/>
            <person name="Morono Y."/>
            <person name="Ogawara M."/>
            <person name="Takaki Y."/>
            <person name="Takano Y."/>
            <person name="Uematsu K."/>
            <person name="Ikuta T."/>
            <person name="Ito M."/>
            <person name="Matsui Y."/>
            <person name="Miyazaki M."/>
            <person name="Murata K."/>
            <person name="Saito Y."/>
            <person name="Sakai S."/>
            <person name="Song C."/>
            <person name="Tasumi E."/>
            <person name="Yamanaka Y."/>
            <person name="Yamaguchi T."/>
            <person name="Kamagata Y."/>
            <person name="Tamaki H."/>
            <person name="Takai K."/>
        </authorList>
    </citation>
    <scope>NUCLEOTIDE SEQUENCE [LARGE SCALE GENOMIC DNA]</scope>
    <source>
        <strain evidence="1 2">MK-D1</strain>
    </source>
</reference>
<dbReference type="RefSeq" id="WP_162306619.1">
    <property type="nucleotide sequence ID" value="NZ_CP042905.2"/>
</dbReference>
<organism evidence="1 2">
    <name type="scientific">Promethearchaeum syntrophicum</name>
    <dbReference type="NCBI Taxonomy" id="2594042"/>
    <lineage>
        <taxon>Archaea</taxon>
        <taxon>Promethearchaeati</taxon>
        <taxon>Promethearchaeota</taxon>
        <taxon>Promethearchaeia</taxon>
        <taxon>Promethearchaeales</taxon>
        <taxon>Promethearchaeaceae</taxon>
        <taxon>Promethearchaeum</taxon>
    </lineage>
</organism>
<dbReference type="AlphaFoldDB" id="A0A5B9D917"/>
<evidence type="ECO:0000313" key="2">
    <source>
        <dbReference type="Proteomes" id="UP000321408"/>
    </source>
</evidence>
<gene>
    <name evidence="1" type="ORF">DSAG12_01418</name>
</gene>
<keyword evidence="2" id="KW-1185">Reference proteome</keyword>
<dbReference type="KEGG" id="psyt:DSAG12_01418"/>
<evidence type="ECO:0000313" key="1">
    <source>
        <dbReference type="EMBL" id="QEE15592.1"/>
    </source>
</evidence>
<proteinExistence type="predicted"/>
<name>A0A5B9D917_9ARCH</name>
<sequence length="57" mass="6818">MPNIEIDFQLFLPSLSVFYSYFEILKSHDFVKDVEIVQTEGYPKLRVHRLPEKFLSI</sequence>
<dbReference type="Proteomes" id="UP000321408">
    <property type="component" value="Chromosome"/>
</dbReference>
<protein>
    <submittedName>
        <fullName evidence="1">Uncharacterized protein</fullName>
    </submittedName>
</protein>
<dbReference type="EMBL" id="CP042905">
    <property type="protein sequence ID" value="QEE15592.1"/>
    <property type="molecule type" value="Genomic_DNA"/>
</dbReference>
<dbReference type="GeneID" id="43869633"/>
<accession>A0A5B9D917</accession>